<dbReference type="KEGG" id="tmo:TMO_a0428"/>
<evidence type="ECO:0000313" key="2">
    <source>
        <dbReference type="Proteomes" id="UP000005258"/>
    </source>
</evidence>
<proteinExistence type="predicted"/>
<reference evidence="1 2" key="1">
    <citation type="journal article" date="2012" name="J. Am. Chem. Soc.">
        <title>Bacterial biosynthesis and maturation of the didemnin anti-cancer agents.</title>
        <authorList>
            <person name="Xu Y."/>
            <person name="Kersten R.D."/>
            <person name="Nam S.J."/>
            <person name="Lu L."/>
            <person name="Al-Suwailem A.M."/>
            <person name="Zheng H."/>
            <person name="Fenical W."/>
            <person name="Dorrestein P.C."/>
            <person name="Moore B.S."/>
            <person name="Qian P.Y."/>
        </authorList>
    </citation>
    <scope>NUCLEOTIDE SEQUENCE [LARGE SCALE GENOMIC DNA]</scope>
    <source>
        <strain evidence="1 2">KA081020-065</strain>
    </source>
</reference>
<geneLocation type="plasmid" evidence="1 2">
    <name>pTM1</name>
</geneLocation>
<gene>
    <name evidence="1" type="ordered locus">TMO_a0428</name>
</gene>
<protein>
    <submittedName>
        <fullName evidence="1">Uncharacterized protein</fullName>
    </submittedName>
</protein>
<keyword evidence="2" id="KW-1185">Reference proteome</keyword>
<sequence>MHHTIAVVMMVANRESGHVIDVLPPFRHITRSGATPVRRRRSRQRPADLVGPQIWSRLFQTAARFNWI</sequence>
<dbReference type="EMBL" id="CP003237">
    <property type="protein sequence ID" value="AFK55831.1"/>
    <property type="molecule type" value="Genomic_DNA"/>
</dbReference>
<evidence type="ECO:0000313" key="1">
    <source>
        <dbReference type="EMBL" id="AFK55831.1"/>
    </source>
</evidence>
<accession>I3TSU3</accession>
<keyword evidence="1" id="KW-0614">Plasmid</keyword>
<name>I3TSU3_TISMK</name>
<organism evidence="1 2">
    <name type="scientific">Tistrella mobilis (strain KA081020-065)</name>
    <dbReference type="NCBI Taxonomy" id="1110502"/>
    <lineage>
        <taxon>Bacteria</taxon>
        <taxon>Pseudomonadati</taxon>
        <taxon>Pseudomonadota</taxon>
        <taxon>Alphaproteobacteria</taxon>
        <taxon>Geminicoccales</taxon>
        <taxon>Geminicoccaceae</taxon>
        <taxon>Tistrella</taxon>
    </lineage>
</organism>
<dbReference type="AlphaFoldDB" id="I3TSU3"/>
<dbReference type="HOGENOM" id="CLU_2792753_0_0_5"/>
<dbReference type="Proteomes" id="UP000005258">
    <property type="component" value="Plasmid pTM1"/>
</dbReference>